<accession>A0A318EE09</accession>
<evidence type="ECO:0000259" key="1">
    <source>
        <dbReference type="Pfam" id="PF03872"/>
    </source>
</evidence>
<reference evidence="2 3" key="1">
    <citation type="submission" date="2018-04" db="EMBL/GenBank/DDBJ databases">
        <title>Genomic Encyclopedia of Type Strains, Phase IV (KMG-IV): sequencing the most valuable type-strain genomes for metagenomic binning, comparative biology and taxonomic classification.</title>
        <authorList>
            <person name="Goeker M."/>
        </authorList>
    </citation>
    <scope>NUCLEOTIDE SEQUENCE [LARGE SCALE GENOMIC DNA]</scope>
    <source>
        <strain evidence="2 3">DSM 104150</strain>
    </source>
</reference>
<evidence type="ECO:0000313" key="2">
    <source>
        <dbReference type="EMBL" id="PXV71053.1"/>
    </source>
</evidence>
<dbReference type="PANTHER" id="PTHR38104:SF1">
    <property type="entry name" value="ANTI-SIGMA-E FACTOR RSEA"/>
    <property type="match status" value="1"/>
</dbReference>
<dbReference type="SUPFAM" id="SSF89069">
    <property type="entry name" value="N-terminal, cytoplasmic domain of anti-sigmaE factor RseA"/>
    <property type="match status" value="1"/>
</dbReference>
<gene>
    <name evidence="2" type="ORF">C8D93_10191</name>
</gene>
<dbReference type="Proteomes" id="UP000248330">
    <property type="component" value="Unassembled WGS sequence"/>
</dbReference>
<organism evidence="2 3">
    <name type="scientific">Sinimarinibacterium flocculans</name>
    <dbReference type="NCBI Taxonomy" id="985250"/>
    <lineage>
        <taxon>Bacteria</taxon>
        <taxon>Pseudomonadati</taxon>
        <taxon>Pseudomonadota</taxon>
        <taxon>Gammaproteobacteria</taxon>
        <taxon>Nevskiales</taxon>
        <taxon>Nevskiaceae</taxon>
        <taxon>Sinimarinibacterium</taxon>
    </lineage>
</organism>
<sequence>MAKDSISALLDGECSPGELDRILDEMERSPELKASWSRLCLGRDAHEGVSVRKDQPCICAGVMSRLDTQEPAATSRVVPMTPPPRRRAWWMPAAGLAAAASLAAVAVVMNLQPQAGPTAAPGFVPQAVTPVSVPAKGSRPGLHVVSASQDDLQRSAQDDELRRYLIEHSNTLADRGMGATLSYARFTAHSVAEPSVLQPASFGTAGDQP</sequence>
<dbReference type="OrthoDB" id="7066957at2"/>
<feature type="domain" description="Anti sigma-E protein RseA N-terminal" evidence="1">
    <location>
        <begin position="1"/>
        <end position="84"/>
    </location>
</feature>
<dbReference type="Gene3D" id="1.10.10.880">
    <property type="entry name" value="Anti sigma-E protein RseA, N-terminal domain"/>
    <property type="match status" value="1"/>
</dbReference>
<dbReference type="EMBL" id="QICN01000001">
    <property type="protein sequence ID" value="PXV71053.1"/>
    <property type="molecule type" value="Genomic_DNA"/>
</dbReference>
<dbReference type="AlphaFoldDB" id="A0A318EE09"/>
<proteinExistence type="predicted"/>
<dbReference type="InterPro" id="IPR005572">
    <property type="entry name" value="Anti-sigma_E_RseA_N"/>
</dbReference>
<dbReference type="RefSeq" id="WP_110263210.1">
    <property type="nucleotide sequence ID" value="NZ_CAKZQT010000031.1"/>
</dbReference>
<dbReference type="InterPro" id="IPR052383">
    <property type="entry name" value="Anti-sigma-E_RseA-like"/>
</dbReference>
<evidence type="ECO:0000313" key="3">
    <source>
        <dbReference type="Proteomes" id="UP000248330"/>
    </source>
</evidence>
<dbReference type="Pfam" id="PF03872">
    <property type="entry name" value="RseA_N"/>
    <property type="match status" value="1"/>
</dbReference>
<dbReference type="InterPro" id="IPR036147">
    <property type="entry name" value="Anti-sigma_E_RseA_N_sf"/>
</dbReference>
<keyword evidence="3" id="KW-1185">Reference proteome</keyword>
<protein>
    <submittedName>
        <fullName evidence="2">Negative regulator of sigma E activity</fullName>
    </submittedName>
</protein>
<dbReference type="CDD" id="cd16328">
    <property type="entry name" value="RseA_N"/>
    <property type="match status" value="1"/>
</dbReference>
<comment type="caution">
    <text evidence="2">The sequence shown here is derived from an EMBL/GenBank/DDBJ whole genome shotgun (WGS) entry which is preliminary data.</text>
</comment>
<dbReference type="GO" id="GO:0016989">
    <property type="term" value="F:sigma factor antagonist activity"/>
    <property type="evidence" value="ECO:0007669"/>
    <property type="project" value="InterPro"/>
</dbReference>
<dbReference type="PANTHER" id="PTHR38104">
    <property type="match status" value="1"/>
</dbReference>
<name>A0A318EE09_9GAMM</name>